<dbReference type="GeneID" id="32470136"/>
<dbReference type="HOGENOM" id="CLU_024916_0_0_11"/>
<sequence length="594" mass="61657">MADEQPLHIAVLVKQVPPYDSSPALDSRRRIDRTSLPAEMNAWCRRAVTRAVELGRACGGRVTAVTLGPPRAVDVLREAIACGADDGLHVSDPALAGADCLVTAHALAAAVRTQGAPDLVVAGRSSTDGSTSAIGPMTAELLGLPFIGPVLDVGLRMAGGTRRLVAVLQREDAVEEVEAELPAVISVAERSCAAAKAAPENWPSPAAVTTLPLTGLPGARAAAASPTTVLAVHTIRQGRRPELLTGDPDDAGRVLELIDQRAARLDVAPASTLPPGPPRLSGPLILAVTGAPRSVGARALLGAAAGIAARTDGHVVVATPHADLARLSAAGADDALVFTDSGPRSLARALADWAASRPEPPWAVLSGSTAWDREVLARLAVRLDGGLMSDLTSLRTQEAAESTLLIGTKPTGSALADITAVGRTRIATVHTGCLPLPAPRAARSITHRTLDVAEEPAVRVLHRTPRGDHDAVERAHVVIGVGAGVPKEGYAELDGLRDLLDAEFAATRKVTDAGMQAHDRQVGITGRSIAPRLYLAIGISGSRDHLVGVARAHTIVAINHDPDAPVFDQCDIGLVADWRDAVRALTRAAAERWR</sequence>
<evidence type="ECO:0000256" key="4">
    <source>
        <dbReference type="ARBA" id="ARBA00042002"/>
    </source>
</evidence>
<evidence type="ECO:0000259" key="5">
    <source>
        <dbReference type="SMART" id="SM00893"/>
    </source>
</evidence>
<dbReference type="PANTHER" id="PTHR21294:SF17">
    <property type="entry name" value="PROTEIN FIXA"/>
    <property type="match status" value="1"/>
</dbReference>
<dbReference type="SMART" id="SM00893">
    <property type="entry name" value="ETF"/>
    <property type="match status" value="2"/>
</dbReference>
<dbReference type="EMBL" id="LK022848">
    <property type="protein sequence ID" value="CDR01388.1"/>
    <property type="molecule type" value="Genomic_DNA"/>
</dbReference>
<dbReference type="InterPro" id="IPR012255">
    <property type="entry name" value="ETF_b"/>
</dbReference>
<dbReference type="EMBL" id="JAGGLR010000011">
    <property type="protein sequence ID" value="MBP2063467.1"/>
    <property type="molecule type" value="Genomic_DNA"/>
</dbReference>
<dbReference type="Pfam" id="PF00766">
    <property type="entry name" value="ETF_alpha"/>
    <property type="match status" value="1"/>
</dbReference>
<reference evidence="6" key="1">
    <citation type="submission" date="2014-05" db="EMBL/GenBank/DDBJ databases">
        <authorList>
            <person name="Horn Fabian"/>
        </authorList>
    </citation>
    <scope>NUCLEOTIDE SEQUENCE</scope>
</reference>
<dbReference type="InterPro" id="IPR014730">
    <property type="entry name" value="ETF_a/b_N"/>
</dbReference>
<dbReference type="Pfam" id="PF01012">
    <property type="entry name" value="ETF"/>
    <property type="match status" value="2"/>
</dbReference>
<organism evidence="6">
    <name type="scientific">Streptomyces iranensis</name>
    <dbReference type="NCBI Taxonomy" id="576784"/>
    <lineage>
        <taxon>Bacteria</taxon>
        <taxon>Bacillati</taxon>
        <taxon>Actinomycetota</taxon>
        <taxon>Actinomycetes</taxon>
        <taxon>Kitasatosporales</taxon>
        <taxon>Streptomycetaceae</taxon>
        <taxon>Streptomyces</taxon>
        <taxon>Streptomyces violaceusniger group</taxon>
    </lineage>
</organism>
<comment type="function">
    <text evidence="3">The electron transfer flavoprotein serves as a specific electron acceptor for other dehydrogenases. It transfers the electrons to the main respiratory chain via ETF-ubiquinone oxidoreductase (ETF dehydrogenase).</text>
</comment>
<name>A0A060ZBC1_9ACTN</name>
<reference evidence="7 8" key="2">
    <citation type="submission" date="2021-03" db="EMBL/GenBank/DDBJ databases">
        <title>Genomic Encyclopedia of Type Strains, Phase IV (KMG-IV): sequencing the most valuable type-strain genomes for metagenomic binning, comparative biology and taxonomic classification.</title>
        <authorList>
            <person name="Goeker M."/>
        </authorList>
    </citation>
    <scope>NUCLEOTIDE SEQUENCE [LARGE SCALE GENOMIC DNA]</scope>
    <source>
        <strain evidence="7 8">DSM 41954</strain>
    </source>
</reference>
<gene>
    <name evidence="7" type="ORF">J2Z30_004488</name>
    <name evidence="6" type="ORF">SIRAN335</name>
</gene>
<evidence type="ECO:0000313" key="6">
    <source>
        <dbReference type="EMBL" id="CDR01388.1"/>
    </source>
</evidence>
<dbReference type="PANTHER" id="PTHR21294">
    <property type="entry name" value="ELECTRON TRANSFER FLAVOPROTEIN BETA-SUBUNIT"/>
    <property type="match status" value="1"/>
</dbReference>
<dbReference type="SUPFAM" id="SSF52467">
    <property type="entry name" value="DHS-like NAD/FAD-binding domain"/>
    <property type="match status" value="1"/>
</dbReference>
<dbReference type="GO" id="GO:0009055">
    <property type="term" value="F:electron transfer activity"/>
    <property type="evidence" value="ECO:0007669"/>
    <property type="project" value="InterPro"/>
</dbReference>
<evidence type="ECO:0000256" key="2">
    <source>
        <dbReference type="ARBA" id="ARBA00011355"/>
    </source>
</evidence>
<dbReference type="AlphaFoldDB" id="A0A060ZBC1"/>
<comment type="cofactor">
    <cofactor evidence="1">
        <name>FAD</name>
        <dbReference type="ChEBI" id="CHEBI:57692"/>
    </cofactor>
</comment>
<proteinExistence type="predicted"/>
<dbReference type="RefSeq" id="WP_044566582.1">
    <property type="nucleotide sequence ID" value="NZ_BAABDR010000078.1"/>
</dbReference>
<evidence type="ECO:0000313" key="8">
    <source>
        <dbReference type="Proteomes" id="UP000756710"/>
    </source>
</evidence>
<accession>A0A060ZBC1</accession>
<dbReference type="Proteomes" id="UP000756710">
    <property type="component" value="Unassembled WGS sequence"/>
</dbReference>
<feature type="domain" description="Electron transfer flavoprotein alpha/beta-subunit N-terminal" evidence="5">
    <location>
        <begin position="281"/>
        <end position="460"/>
    </location>
</feature>
<evidence type="ECO:0000313" key="7">
    <source>
        <dbReference type="EMBL" id="MBP2063467.1"/>
    </source>
</evidence>
<dbReference type="InterPro" id="IPR014729">
    <property type="entry name" value="Rossmann-like_a/b/a_fold"/>
</dbReference>
<protein>
    <recommendedName>
        <fullName evidence="4">Electron transfer flavoprotein small subunit</fullName>
    </recommendedName>
</protein>
<dbReference type="InterPro" id="IPR014731">
    <property type="entry name" value="ETF_asu_C"/>
</dbReference>
<comment type="subunit">
    <text evidence="2">Heterodimer of an alpha and a beta subunit.</text>
</comment>
<dbReference type="Gene3D" id="3.40.50.1220">
    <property type="entry name" value="TPP-binding domain"/>
    <property type="match status" value="1"/>
</dbReference>
<dbReference type="Gene3D" id="3.40.50.620">
    <property type="entry name" value="HUPs"/>
    <property type="match status" value="2"/>
</dbReference>
<evidence type="ECO:0000256" key="3">
    <source>
        <dbReference type="ARBA" id="ARBA00025649"/>
    </source>
</evidence>
<dbReference type="InterPro" id="IPR029035">
    <property type="entry name" value="DHS-like_NAD/FAD-binding_dom"/>
</dbReference>
<keyword evidence="8" id="KW-1185">Reference proteome</keyword>
<evidence type="ECO:0000256" key="1">
    <source>
        <dbReference type="ARBA" id="ARBA00001974"/>
    </source>
</evidence>
<dbReference type="SUPFAM" id="SSF52402">
    <property type="entry name" value="Adenine nucleotide alpha hydrolases-like"/>
    <property type="match status" value="2"/>
</dbReference>
<feature type="domain" description="Electron transfer flavoprotein alpha/beta-subunit N-terminal" evidence="5">
    <location>
        <begin position="28"/>
        <end position="220"/>
    </location>
</feature>